<evidence type="ECO:0000259" key="6">
    <source>
        <dbReference type="Pfam" id="PF00151"/>
    </source>
</evidence>
<evidence type="ECO:0000256" key="5">
    <source>
        <dbReference type="SAM" id="SignalP"/>
    </source>
</evidence>
<dbReference type="PANTHER" id="PTHR11610:SF173">
    <property type="entry name" value="LIPASE DOMAIN-CONTAINING PROTEIN-RELATED"/>
    <property type="match status" value="1"/>
</dbReference>
<sequence>MEYLSVIILLVLASSINCSPHRKWECGEDCMRSSKRQTIQLEEFGTENVVKFYLYNRNIIDGSDGYSVFDSASFETVFNKFDAKNETKIIIHGWMDNLNSNINVLLKGNYLANYSYNIIIADWSGAGSMNPVYPAARSMVPIVANQVAMLIDSLYVQFHLKPENLHLIGHSLGAHIAGVTGQKIQSGNIGRVTGLDPAGPLFKVDKPEERISNSSALFVDVIHTSGLLLGTTYQMGHADFFPNGGNWMQPGCWVDVNGGCSHARSYLYFAESINYPFGYQSTPCSDWKDYVENKCEDEETITMGAFAPKLARGSYYLKTNSEPPFFEL</sequence>
<dbReference type="GO" id="GO:0005615">
    <property type="term" value="C:extracellular space"/>
    <property type="evidence" value="ECO:0007669"/>
    <property type="project" value="TreeGrafter"/>
</dbReference>
<evidence type="ECO:0000313" key="7">
    <source>
        <dbReference type="EMBL" id="CAH1407444.1"/>
    </source>
</evidence>
<dbReference type="OrthoDB" id="199913at2759"/>
<keyword evidence="3" id="KW-0964">Secreted</keyword>
<dbReference type="GO" id="GO:0016042">
    <property type="term" value="P:lipid catabolic process"/>
    <property type="evidence" value="ECO:0007669"/>
    <property type="project" value="TreeGrafter"/>
</dbReference>
<keyword evidence="8" id="KW-1185">Reference proteome</keyword>
<dbReference type="SUPFAM" id="SSF53474">
    <property type="entry name" value="alpha/beta-Hydrolases"/>
    <property type="match status" value="1"/>
</dbReference>
<dbReference type="AlphaFoldDB" id="A0A9P0HR20"/>
<feature type="domain" description="Lipase" evidence="6">
    <location>
        <begin position="38"/>
        <end position="325"/>
    </location>
</feature>
<protein>
    <recommendedName>
        <fullName evidence="6">Lipase domain-containing protein</fullName>
    </recommendedName>
</protein>
<dbReference type="PRINTS" id="PR00821">
    <property type="entry name" value="TAGLIPASE"/>
</dbReference>
<evidence type="ECO:0000256" key="2">
    <source>
        <dbReference type="ARBA" id="ARBA00010701"/>
    </source>
</evidence>
<dbReference type="InterPro" id="IPR013818">
    <property type="entry name" value="Lipase"/>
</dbReference>
<feature type="chain" id="PRO_5040133946" description="Lipase domain-containing protein" evidence="5">
    <location>
        <begin position="19"/>
        <end position="328"/>
    </location>
</feature>
<dbReference type="InterPro" id="IPR029058">
    <property type="entry name" value="AB_hydrolase_fold"/>
</dbReference>
<dbReference type="GO" id="GO:0016298">
    <property type="term" value="F:lipase activity"/>
    <property type="evidence" value="ECO:0007669"/>
    <property type="project" value="InterPro"/>
</dbReference>
<dbReference type="PANTHER" id="PTHR11610">
    <property type="entry name" value="LIPASE"/>
    <property type="match status" value="1"/>
</dbReference>
<evidence type="ECO:0000313" key="8">
    <source>
        <dbReference type="Proteomes" id="UP001152798"/>
    </source>
</evidence>
<dbReference type="CDD" id="cd00707">
    <property type="entry name" value="Pancreat_lipase_like"/>
    <property type="match status" value="1"/>
</dbReference>
<gene>
    <name evidence="7" type="ORF">NEZAVI_LOCUS15159</name>
</gene>
<dbReference type="FunFam" id="3.40.50.1820:FF:000076">
    <property type="entry name" value="phospholipase A1"/>
    <property type="match status" value="1"/>
</dbReference>
<proteinExistence type="inferred from homology"/>
<reference evidence="7" key="1">
    <citation type="submission" date="2022-01" db="EMBL/GenBank/DDBJ databases">
        <authorList>
            <person name="King R."/>
        </authorList>
    </citation>
    <scope>NUCLEOTIDE SEQUENCE</scope>
</reference>
<keyword evidence="5" id="KW-0732">Signal</keyword>
<dbReference type="EMBL" id="OV725083">
    <property type="protein sequence ID" value="CAH1407444.1"/>
    <property type="molecule type" value="Genomic_DNA"/>
</dbReference>
<dbReference type="Pfam" id="PF00151">
    <property type="entry name" value="Lipase"/>
    <property type="match status" value="1"/>
</dbReference>
<evidence type="ECO:0000256" key="4">
    <source>
        <dbReference type="RuleBase" id="RU004262"/>
    </source>
</evidence>
<evidence type="ECO:0000256" key="3">
    <source>
        <dbReference type="ARBA" id="ARBA00022525"/>
    </source>
</evidence>
<comment type="similarity">
    <text evidence="2 4">Belongs to the AB hydrolase superfamily. Lipase family.</text>
</comment>
<dbReference type="InterPro" id="IPR033906">
    <property type="entry name" value="Lipase_N"/>
</dbReference>
<evidence type="ECO:0000256" key="1">
    <source>
        <dbReference type="ARBA" id="ARBA00004613"/>
    </source>
</evidence>
<comment type="subcellular location">
    <subcellularLocation>
        <location evidence="1">Secreted</location>
    </subcellularLocation>
</comment>
<accession>A0A9P0HR20</accession>
<feature type="signal peptide" evidence="5">
    <location>
        <begin position="1"/>
        <end position="18"/>
    </location>
</feature>
<name>A0A9P0HR20_NEZVI</name>
<dbReference type="GO" id="GO:0017171">
    <property type="term" value="F:serine hydrolase activity"/>
    <property type="evidence" value="ECO:0007669"/>
    <property type="project" value="TreeGrafter"/>
</dbReference>
<organism evidence="7 8">
    <name type="scientific">Nezara viridula</name>
    <name type="common">Southern green stink bug</name>
    <name type="synonym">Cimex viridulus</name>
    <dbReference type="NCBI Taxonomy" id="85310"/>
    <lineage>
        <taxon>Eukaryota</taxon>
        <taxon>Metazoa</taxon>
        <taxon>Ecdysozoa</taxon>
        <taxon>Arthropoda</taxon>
        <taxon>Hexapoda</taxon>
        <taxon>Insecta</taxon>
        <taxon>Pterygota</taxon>
        <taxon>Neoptera</taxon>
        <taxon>Paraneoptera</taxon>
        <taxon>Hemiptera</taxon>
        <taxon>Heteroptera</taxon>
        <taxon>Panheteroptera</taxon>
        <taxon>Pentatomomorpha</taxon>
        <taxon>Pentatomoidea</taxon>
        <taxon>Pentatomidae</taxon>
        <taxon>Pentatominae</taxon>
        <taxon>Nezara</taxon>
    </lineage>
</organism>
<dbReference type="InterPro" id="IPR000734">
    <property type="entry name" value="TAG_lipase"/>
</dbReference>
<dbReference type="Proteomes" id="UP001152798">
    <property type="component" value="Chromosome 7"/>
</dbReference>
<dbReference type="Gene3D" id="3.40.50.1820">
    <property type="entry name" value="alpha/beta hydrolase"/>
    <property type="match status" value="1"/>
</dbReference>